<comment type="caution">
    <text evidence="3">The sequence shown here is derived from an EMBL/GenBank/DDBJ whole genome shotgun (WGS) entry which is preliminary data.</text>
</comment>
<dbReference type="PROSITE" id="PS50802">
    <property type="entry name" value="OTU"/>
    <property type="match status" value="1"/>
</dbReference>
<feature type="region of interest" description="Disordered" evidence="1">
    <location>
        <begin position="1"/>
        <end position="26"/>
    </location>
</feature>
<dbReference type="Gene3D" id="3.90.70.80">
    <property type="match status" value="1"/>
</dbReference>
<dbReference type="InterPro" id="IPR003323">
    <property type="entry name" value="OTU_dom"/>
</dbReference>
<dbReference type="AlphaFoldDB" id="A0AAD4QWM5"/>
<gene>
    <name evidence="3" type="ORF">DdX_20157</name>
</gene>
<proteinExistence type="predicted"/>
<organism evidence="3 4">
    <name type="scientific">Ditylenchus destructor</name>
    <dbReference type="NCBI Taxonomy" id="166010"/>
    <lineage>
        <taxon>Eukaryota</taxon>
        <taxon>Metazoa</taxon>
        <taxon>Ecdysozoa</taxon>
        <taxon>Nematoda</taxon>
        <taxon>Chromadorea</taxon>
        <taxon>Rhabditida</taxon>
        <taxon>Tylenchina</taxon>
        <taxon>Tylenchomorpha</taxon>
        <taxon>Sphaerularioidea</taxon>
        <taxon>Anguinidae</taxon>
        <taxon>Anguininae</taxon>
        <taxon>Ditylenchus</taxon>
    </lineage>
</organism>
<dbReference type="SUPFAM" id="SSF54001">
    <property type="entry name" value="Cysteine proteinases"/>
    <property type="match status" value="1"/>
</dbReference>
<dbReference type="Pfam" id="PF10551">
    <property type="entry name" value="MULE"/>
    <property type="match status" value="1"/>
</dbReference>
<evidence type="ECO:0000259" key="2">
    <source>
        <dbReference type="PROSITE" id="PS50802"/>
    </source>
</evidence>
<reference evidence="3" key="1">
    <citation type="submission" date="2022-01" db="EMBL/GenBank/DDBJ databases">
        <title>Genome Sequence Resource for Two Populations of Ditylenchus destructor, the Migratory Endoparasitic Phytonematode.</title>
        <authorList>
            <person name="Zhang H."/>
            <person name="Lin R."/>
            <person name="Xie B."/>
        </authorList>
    </citation>
    <scope>NUCLEOTIDE SEQUENCE</scope>
    <source>
        <strain evidence="3">BazhouSP</strain>
    </source>
</reference>
<evidence type="ECO:0000313" key="3">
    <source>
        <dbReference type="EMBL" id="KAI1694351.1"/>
    </source>
</evidence>
<dbReference type="EMBL" id="JAKKPZ010000520">
    <property type="protein sequence ID" value="KAI1694351.1"/>
    <property type="molecule type" value="Genomic_DNA"/>
</dbReference>
<dbReference type="InterPro" id="IPR018289">
    <property type="entry name" value="MULE_transposase_dom"/>
</dbReference>
<protein>
    <submittedName>
        <fullName evidence="3">MULE transposase domain-containing protein</fullName>
    </submittedName>
</protein>
<accession>A0AAD4QWM5</accession>
<evidence type="ECO:0000313" key="4">
    <source>
        <dbReference type="Proteomes" id="UP001201812"/>
    </source>
</evidence>
<dbReference type="Pfam" id="PF02338">
    <property type="entry name" value="OTU"/>
    <property type="match status" value="1"/>
</dbReference>
<name>A0AAD4QWM5_9BILA</name>
<dbReference type="Proteomes" id="UP001201812">
    <property type="component" value="Unassembled WGS sequence"/>
</dbReference>
<dbReference type="InterPro" id="IPR038765">
    <property type="entry name" value="Papain-like_cys_pep_sf"/>
</dbReference>
<keyword evidence="4" id="KW-1185">Reference proteome</keyword>
<evidence type="ECO:0000256" key="1">
    <source>
        <dbReference type="SAM" id="MobiDB-lite"/>
    </source>
</evidence>
<sequence length="752" mass="85107">MARKRPNSSLDTYEPLEEESSSDKENFDAPVQFIKTQKQATKGPGVLLAHEGHLYWHQKGDMEGCSFWKCVLSRKHKQGEFRCSTVLQLHKGFDVIGLSAVHVHDGIPHVISQRKAIAELRETTRNHPEIRTKKIVDSVISKADPEIKGKLEPDLLSRTCRNIRHVHSKEPANPKTLDALKIPDKFQQIGNEKFLLSDMTTKEGARVLMFGTERGLELMAKIKKWAGDGTFEVVPLLFDSLWVLYVRLAHTFVPVLFCLMSNRVATTYISVLEKIKELRPDVNPHSFSLDFESAEIGAIRQVFPNTQLEGCFFHFQKAVLRYVYKQGNKCLYDKNNKFRNEVGTVAAIAFVPISDIDIRFSEISEWAEQGLQWPTAANCLGVPSNHLEAHSCNESGISRIAPKVEAYWAGGRTPRRKKSSVKSQARLEACVKRYAQVPPMDYLKAIGNNLGSLVASHGKLSTRERKIKLKETKKAHKQKACKQASIKMIKSTKIRAQRLASEIVFEGEVGGTGRILSYLCPSLQEQAAFCNIWGLQMCHVFAFSDNESLGPKFFNTQNPVKGRFIDCQGDGNCLYRALSICLSSHEENHALLRLIVGTFLLRHQKEDWCDMNMEPGIDPVKALLPCKNSGERNKWGCGAHILAFSKLFDCNVLVYNSAFKQWTIFTPLMESAPRYSDVQDILLPTFALINTGNHYQRFLASTAPLRFIFKLNFDDDEYNGQLMTVRNDKTRQNLKYAIARDPFSDITVICQT</sequence>
<feature type="domain" description="OTU" evidence="2">
    <location>
        <begin position="562"/>
        <end position="701"/>
    </location>
</feature>